<feature type="compositionally biased region" description="Low complexity" evidence="1">
    <location>
        <begin position="925"/>
        <end position="941"/>
    </location>
</feature>
<feature type="region of interest" description="Disordered" evidence="1">
    <location>
        <begin position="515"/>
        <end position="572"/>
    </location>
</feature>
<dbReference type="PANTHER" id="PTHR16897:SF2">
    <property type="entry name" value="OS03G0226600 PROTEIN"/>
    <property type="match status" value="1"/>
</dbReference>
<dbReference type="Proteomes" id="UP000594638">
    <property type="component" value="Unassembled WGS sequence"/>
</dbReference>
<feature type="region of interest" description="Disordered" evidence="1">
    <location>
        <begin position="415"/>
        <end position="446"/>
    </location>
</feature>
<reference evidence="2 3" key="1">
    <citation type="submission" date="2019-12" db="EMBL/GenBank/DDBJ databases">
        <authorList>
            <person name="Alioto T."/>
            <person name="Alioto T."/>
            <person name="Gomez Garrido J."/>
        </authorList>
    </citation>
    <scope>NUCLEOTIDE SEQUENCE [LARGE SCALE GENOMIC DNA]</scope>
</reference>
<dbReference type="PANTHER" id="PTHR16897">
    <property type="entry name" value="OS10G0105400 PROTEIN"/>
    <property type="match status" value="1"/>
</dbReference>
<gene>
    <name evidence="2" type="ORF">OLEA9_A094124</name>
</gene>
<dbReference type="Gramene" id="OE9A094124T1">
    <property type="protein sequence ID" value="OE9A094124C1"/>
    <property type="gene ID" value="OE9A094124"/>
</dbReference>
<feature type="compositionally biased region" description="Acidic residues" evidence="1">
    <location>
        <begin position="416"/>
        <end position="427"/>
    </location>
</feature>
<keyword evidence="3" id="KW-1185">Reference proteome</keyword>
<feature type="region of interest" description="Disordered" evidence="1">
    <location>
        <begin position="916"/>
        <end position="975"/>
    </location>
</feature>
<dbReference type="AlphaFoldDB" id="A0A8S0QZR5"/>
<evidence type="ECO:0000313" key="3">
    <source>
        <dbReference type="Proteomes" id="UP000594638"/>
    </source>
</evidence>
<feature type="compositionally biased region" description="Polar residues" evidence="1">
    <location>
        <begin position="1157"/>
        <end position="1174"/>
    </location>
</feature>
<proteinExistence type="predicted"/>
<feature type="region of interest" description="Disordered" evidence="1">
    <location>
        <begin position="758"/>
        <end position="777"/>
    </location>
</feature>
<comment type="caution">
    <text evidence="2">The sequence shown here is derived from an EMBL/GenBank/DDBJ whole genome shotgun (WGS) entry which is preliminary data.</text>
</comment>
<organism evidence="2 3">
    <name type="scientific">Olea europaea subsp. europaea</name>
    <dbReference type="NCBI Taxonomy" id="158383"/>
    <lineage>
        <taxon>Eukaryota</taxon>
        <taxon>Viridiplantae</taxon>
        <taxon>Streptophyta</taxon>
        <taxon>Embryophyta</taxon>
        <taxon>Tracheophyta</taxon>
        <taxon>Spermatophyta</taxon>
        <taxon>Magnoliopsida</taxon>
        <taxon>eudicotyledons</taxon>
        <taxon>Gunneridae</taxon>
        <taxon>Pentapetalae</taxon>
        <taxon>asterids</taxon>
        <taxon>lamiids</taxon>
        <taxon>Lamiales</taxon>
        <taxon>Oleaceae</taxon>
        <taxon>Oleeae</taxon>
        <taxon>Olea</taxon>
    </lineage>
</organism>
<sequence>MPGIAERNYSYRDNNNTNYQNPSVGNGFWSKHRDDISYNQLQKFWSELTPPARQELLRIDKQTLFEQARKNMYCSRCNGLLLEGFLQIVVYGKSLLQQEEAGGHYSVRTTKHQNDGDLGMANRSQDDVQDPSVYPWGGLTTTRDGTLTLLDCYLYSKSLNGLQNVFDSARARERERELLYPDACGGCGRGWLSQGIAGYSRGHVTRETCALHTARLSVDTLVDFWSALGEETHQSLLRMKEEDFMERLMYRFDSKRFCRDCRRNVIREFKELKELKRVRRQPRCSSWFCVADTTFQYEVSHDTVQADWHQTFLDTFGTYNHFEWAVGSGEGKSDILEFENVGLSERVQVNGLDLSGLNACYITLRAWKIDGRCTKLSVKAHALRGQQCVHCRLVVGDGYVTITRGESIKRFFEHAEEAEEEEDDDSVDKDGNELDGECSRPQKHAKSPELAREFLLDAATIIFKEQVEKAFREGTARQNAHSTFVCLAIKLLKDRVHVACKEIITLEKQMKLLEEEEKEKREEEERKERRRTKEREKKVRRKERLREKENREKKIAESNQDSVVSDVTKEESPINLDNDENVISNRNTLGEVGEAVPSSPLSLDIQDNQILDQYIYSDMQNYSEDSPDGEYVNVKDWKSSVPYDHFKYSRRKPKFWKDFQHDFNLKWSDRRKAAAVLESGGMISKYESRYQGDNFKSSRSINCFAKQLRNNAAKSNTRNSGSKFSEKFMCTNNRVSDRCDSHACSCNYHYDYRTRAERAGREPRHVSKSESTSDISKPYYRGKKYNRIVCTREINERTKSKIIAGNIASNTRRFWEPMDLNKKYIRSNSDTDVTLRSTLKVEASESDQLPGTLGATISDEVTDISVQVNREDKLVRKLTKPRIETPRNGQNGLLEMAKSTQYSEKVDEHGELCPMTRSLHGTLDSSMSSSSNSENFSSCLSEGDSNSSSNPQNLESSPNSDSEDTSPNSERRETSHCLENRFTECHGVVLESVQSIDRGEDVRSRTHCAGTNSVENLPTKATPDCDIGAANISVGDQPQSLLPPFQNQSMHFPMFQAARMGYYQQRPVSWYAGSENGLRPFAHPNHYLFASPFGYGLNGNTHYMQYGPLQHLHPPVLNPAHLPIFQPVAQVSGICSNELPKISNLGGLKSHNKSDLQKATPTEQDQIETPTAVETGQHGKSNKPDLENTGFSLFHYGGPVVLSTGFKSDPACLNEGLTRDISPNLSADNPDSDHACNKKDSVEEYNLFAASNGIKFSFF</sequence>
<evidence type="ECO:0000313" key="2">
    <source>
        <dbReference type="EMBL" id="CAA2972119.1"/>
    </source>
</evidence>
<dbReference type="OrthoDB" id="567691at2759"/>
<feature type="compositionally biased region" description="Basic and acidic residues" evidence="1">
    <location>
        <begin position="544"/>
        <end position="556"/>
    </location>
</feature>
<feature type="region of interest" description="Disordered" evidence="1">
    <location>
        <begin position="1146"/>
        <end position="1186"/>
    </location>
</feature>
<evidence type="ECO:0000256" key="1">
    <source>
        <dbReference type="SAM" id="MobiDB-lite"/>
    </source>
</evidence>
<feature type="compositionally biased region" description="Basic and acidic residues" evidence="1">
    <location>
        <begin position="515"/>
        <end position="537"/>
    </location>
</feature>
<dbReference type="EMBL" id="CACTIH010002039">
    <property type="protein sequence ID" value="CAA2972119.1"/>
    <property type="molecule type" value="Genomic_DNA"/>
</dbReference>
<feature type="compositionally biased region" description="Basic and acidic residues" evidence="1">
    <location>
        <begin position="758"/>
        <end position="768"/>
    </location>
</feature>
<accession>A0A8S0QZR5</accession>
<protein>
    <submittedName>
        <fullName evidence="2">Uncharacterized protein LOC105159649</fullName>
    </submittedName>
</protein>
<feature type="compositionally biased region" description="Basic and acidic residues" evidence="1">
    <location>
        <begin position="428"/>
        <end position="446"/>
    </location>
</feature>
<name>A0A8S0QZR5_OLEEU</name>
<feature type="compositionally biased region" description="Polar residues" evidence="1">
    <location>
        <begin position="943"/>
        <end position="968"/>
    </location>
</feature>